<dbReference type="AlphaFoldDB" id="A0A010SYM1"/>
<dbReference type="Proteomes" id="UP000022611">
    <property type="component" value="Unassembled WGS sequence"/>
</dbReference>
<protein>
    <submittedName>
        <fullName evidence="1">Uncharacterized protein</fullName>
    </submittedName>
</protein>
<dbReference type="PATRIC" id="fig|1042209.11.peg.659"/>
<reference evidence="1 2" key="1">
    <citation type="journal article" date="2011" name="J. Bacteriol.">
        <title>Draft genome sequence of the polycyclic aromatic hydrocarbon-degrading, genetically engineered bioluminescent bioreporter Pseudomonas fluorescens HK44.</title>
        <authorList>
            <person name="Chauhan A."/>
            <person name="Layton A.C."/>
            <person name="Williams D.E."/>
            <person name="Smartt A.E."/>
            <person name="Ripp S."/>
            <person name="Karpinets T.V."/>
            <person name="Brown S.D."/>
            <person name="Sayler G.S."/>
        </authorList>
    </citation>
    <scope>NUCLEOTIDE SEQUENCE [LARGE SCALE GENOMIC DNA]</scope>
    <source>
        <strain evidence="1 2">HK44</strain>
    </source>
</reference>
<organism evidence="1 2">
    <name type="scientific">Pseudomonas fluorescens HK44</name>
    <dbReference type="NCBI Taxonomy" id="1042209"/>
    <lineage>
        <taxon>Bacteria</taxon>
        <taxon>Pseudomonadati</taxon>
        <taxon>Pseudomonadota</taxon>
        <taxon>Gammaproteobacteria</taxon>
        <taxon>Pseudomonadales</taxon>
        <taxon>Pseudomonadaceae</taxon>
        <taxon>Pseudomonas</taxon>
    </lineage>
</organism>
<dbReference type="eggNOG" id="COG5005">
    <property type="taxonomic scope" value="Bacteria"/>
</dbReference>
<gene>
    <name evidence="1" type="ORF">HK44_020670</name>
</gene>
<accession>A0A010SYM1</accession>
<sequence length="161" mass="17063">MELKSLGDLAAHLVGIEAGMLKHLEAGLEDCAVRLEQTMKAEIGHYQAGIGPFEAWADLADSTEASKAANGYPADSPLRANGDLAESFTHTTHGLETVVGSTDPVMVYHEFGTPKMPPRNVVGAALLRNKEYIRRRIGHAATSGLIGGNPIHASLGYDGET</sequence>
<dbReference type="HOGENOM" id="CLU_135652_0_0_6"/>
<comment type="caution">
    <text evidence="1">The sequence shown here is derived from an EMBL/GenBank/DDBJ whole genome shotgun (WGS) entry which is preliminary data.</text>
</comment>
<proteinExistence type="predicted"/>
<name>A0A010SYM1_PSEFL</name>
<dbReference type="OrthoDB" id="278515at2"/>
<dbReference type="RefSeq" id="WP_019689950.1">
    <property type="nucleotide sequence ID" value="NZ_AFOY02000004.1"/>
</dbReference>
<dbReference type="EMBL" id="AFOY02000004">
    <property type="protein sequence ID" value="EXF95803.1"/>
    <property type="molecule type" value="Genomic_DNA"/>
</dbReference>
<evidence type="ECO:0000313" key="2">
    <source>
        <dbReference type="Proteomes" id="UP000022611"/>
    </source>
</evidence>
<evidence type="ECO:0000313" key="1">
    <source>
        <dbReference type="EMBL" id="EXF95803.1"/>
    </source>
</evidence>